<protein>
    <recommendedName>
        <fullName evidence="9">Prepilin-type N-terminal cleavage/methylation domain-containing protein</fullName>
    </recommendedName>
</protein>
<keyword evidence="8" id="KW-1185">Reference proteome</keyword>
<comment type="caution">
    <text evidence="7">The sequence shown here is derived from an EMBL/GenBank/DDBJ whole genome shotgun (WGS) entry which is preliminary data.</text>
</comment>
<name>A0A9W6GLQ5_9FUSO</name>
<dbReference type="AlphaFoldDB" id="A0A9W6GLQ5"/>
<evidence type="ECO:0000256" key="5">
    <source>
        <dbReference type="ARBA" id="ARBA00023136"/>
    </source>
</evidence>
<sequence>MKRQGFTLIELMVVIAVIGILAAIALPRFTNITKDAEIAQIQSNRYNLQTSLSMYMVKEDKPVVSLFDEGGKLTNGIVGDEMEKILEEEFAPFFKYYEKSKLPKLPKTKRYKAAYLPEKEVSIHDFGGYNTENNEGRAAWIFTDRGNVYPVISEKVYDMRYDEF</sequence>
<keyword evidence="2" id="KW-0488">Methylation</keyword>
<evidence type="ECO:0000256" key="3">
    <source>
        <dbReference type="ARBA" id="ARBA00022692"/>
    </source>
</evidence>
<dbReference type="GO" id="GO:0015628">
    <property type="term" value="P:protein secretion by the type II secretion system"/>
    <property type="evidence" value="ECO:0007669"/>
    <property type="project" value="InterPro"/>
</dbReference>
<dbReference type="Gene3D" id="3.30.700.10">
    <property type="entry name" value="Glycoprotein, Type 4 Pilin"/>
    <property type="match status" value="1"/>
</dbReference>
<keyword evidence="5 6" id="KW-0472">Membrane</keyword>
<accession>A0A9W6GLQ5</accession>
<dbReference type="Proteomes" id="UP001144471">
    <property type="component" value="Unassembled WGS sequence"/>
</dbReference>
<evidence type="ECO:0000256" key="4">
    <source>
        <dbReference type="ARBA" id="ARBA00022989"/>
    </source>
</evidence>
<dbReference type="EMBL" id="BSDY01000007">
    <property type="protein sequence ID" value="GLI56265.1"/>
    <property type="molecule type" value="Genomic_DNA"/>
</dbReference>
<dbReference type="InterPro" id="IPR012902">
    <property type="entry name" value="N_methyl_site"/>
</dbReference>
<comment type="subcellular location">
    <subcellularLocation>
        <location evidence="1">Membrane</location>
        <topology evidence="1">Single-pass membrane protein</topology>
    </subcellularLocation>
</comment>
<organism evidence="7 8">
    <name type="scientific">Propionigenium maris DSM 9537</name>
    <dbReference type="NCBI Taxonomy" id="1123000"/>
    <lineage>
        <taxon>Bacteria</taxon>
        <taxon>Fusobacteriati</taxon>
        <taxon>Fusobacteriota</taxon>
        <taxon>Fusobacteriia</taxon>
        <taxon>Fusobacteriales</taxon>
        <taxon>Fusobacteriaceae</taxon>
        <taxon>Propionigenium</taxon>
    </lineage>
</organism>
<keyword evidence="3 6" id="KW-0812">Transmembrane</keyword>
<dbReference type="PANTHER" id="PTHR30093:SF44">
    <property type="entry name" value="TYPE II SECRETION SYSTEM CORE PROTEIN G"/>
    <property type="match status" value="1"/>
</dbReference>
<dbReference type="NCBIfam" id="TIGR02532">
    <property type="entry name" value="IV_pilin_GFxxxE"/>
    <property type="match status" value="1"/>
</dbReference>
<evidence type="ECO:0008006" key="9">
    <source>
        <dbReference type="Google" id="ProtNLM"/>
    </source>
</evidence>
<gene>
    <name evidence="7" type="ORF">PM10SUCC1_17790</name>
</gene>
<evidence type="ECO:0000256" key="6">
    <source>
        <dbReference type="SAM" id="Phobius"/>
    </source>
</evidence>
<feature type="transmembrane region" description="Helical" evidence="6">
    <location>
        <begin position="6"/>
        <end position="26"/>
    </location>
</feature>
<dbReference type="Pfam" id="PF07963">
    <property type="entry name" value="N_methyl"/>
    <property type="match status" value="1"/>
</dbReference>
<dbReference type="SUPFAM" id="SSF54523">
    <property type="entry name" value="Pili subunits"/>
    <property type="match status" value="1"/>
</dbReference>
<evidence type="ECO:0000313" key="7">
    <source>
        <dbReference type="EMBL" id="GLI56265.1"/>
    </source>
</evidence>
<dbReference type="GO" id="GO:0015627">
    <property type="term" value="C:type II protein secretion system complex"/>
    <property type="evidence" value="ECO:0007669"/>
    <property type="project" value="InterPro"/>
</dbReference>
<evidence type="ECO:0000256" key="2">
    <source>
        <dbReference type="ARBA" id="ARBA00022481"/>
    </source>
</evidence>
<evidence type="ECO:0000313" key="8">
    <source>
        <dbReference type="Proteomes" id="UP001144471"/>
    </source>
</evidence>
<dbReference type="PANTHER" id="PTHR30093">
    <property type="entry name" value="GENERAL SECRETION PATHWAY PROTEIN G"/>
    <property type="match status" value="1"/>
</dbReference>
<evidence type="ECO:0000256" key="1">
    <source>
        <dbReference type="ARBA" id="ARBA00004167"/>
    </source>
</evidence>
<dbReference type="PROSITE" id="PS00409">
    <property type="entry name" value="PROKAR_NTER_METHYL"/>
    <property type="match status" value="1"/>
</dbReference>
<dbReference type="PRINTS" id="PR00813">
    <property type="entry name" value="BCTERIALGSPG"/>
</dbReference>
<reference evidence="7" key="1">
    <citation type="submission" date="2022-12" db="EMBL/GenBank/DDBJ databases">
        <title>Reference genome sequencing for broad-spectrum identification of bacterial and archaeal isolates by mass spectrometry.</title>
        <authorList>
            <person name="Sekiguchi Y."/>
            <person name="Tourlousse D.M."/>
        </authorList>
    </citation>
    <scope>NUCLEOTIDE SEQUENCE</scope>
    <source>
        <strain evidence="7">10succ1</strain>
    </source>
</reference>
<keyword evidence="4 6" id="KW-1133">Transmembrane helix</keyword>
<proteinExistence type="predicted"/>
<dbReference type="InterPro" id="IPR000983">
    <property type="entry name" value="Bac_GSPG_pilin"/>
</dbReference>
<dbReference type="GO" id="GO:0016020">
    <property type="term" value="C:membrane"/>
    <property type="evidence" value="ECO:0007669"/>
    <property type="project" value="UniProtKB-SubCell"/>
</dbReference>
<dbReference type="RefSeq" id="WP_281835305.1">
    <property type="nucleotide sequence ID" value="NZ_BSDY01000007.1"/>
</dbReference>
<dbReference type="InterPro" id="IPR045584">
    <property type="entry name" value="Pilin-like"/>
</dbReference>